<name>D0LYG4_HALO1</name>
<keyword evidence="2" id="KW-0732">Signal</keyword>
<sequence length="413" mass="44958">MRYVVAVVIGCSLAVSTNAWAVLPEESPPVCEFVESGFVEVDGLLEEWRGVHTHRAGSKGARIAMRCVYDQDALHFGIYVRDQDVFRRPGKAARNQDRMSLQVSIPGGGEGTLEVFPGVDGIDPMRRWNGRPLSDDGPVSVEDSLQEDGWSMEASVPMRQLKGFSTSLPSVEAEIAYHDADRGGGGGTGSYRGPLLLSASVAAYRGFLEAAKLRPSDIRLDAIADFDGMPGAERVIVGGTVMGVITDRFAYVGLPVRAAKDILRAEAVDLRGDGTKSLLIELRQHGGGGSRDLLMVWGLADHANFLQILTQEVRKQLGARKMRNRWSLVPKADAARRGKSKASGGQDLLLEVGPDDVRGWTEESYLETPASDVRPILKPWDVETALRFAFEGNTALPQDAEPPAPRGKRRKKR</sequence>
<organism evidence="3 4">
    <name type="scientific">Haliangium ochraceum (strain DSM 14365 / JCM 11303 / SMP-2)</name>
    <dbReference type="NCBI Taxonomy" id="502025"/>
    <lineage>
        <taxon>Bacteria</taxon>
        <taxon>Pseudomonadati</taxon>
        <taxon>Myxococcota</taxon>
        <taxon>Polyangia</taxon>
        <taxon>Haliangiales</taxon>
        <taxon>Kofleriaceae</taxon>
        <taxon>Haliangium</taxon>
    </lineage>
</organism>
<dbReference type="Gene3D" id="2.60.40.1190">
    <property type="match status" value="1"/>
</dbReference>
<accession>D0LYG4</accession>
<dbReference type="SUPFAM" id="SSF49344">
    <property type="entry name" value="CBD9-like"/>
    <property type="match status" value="1"/>
</dbReference>
<feature type="region of interest" description="Disordered" evidence="1">
    <location>
        <begin position="391"/>
        <end position="413"/>
    </location>
</feature>
<proteinExistence type="predicted"/>
<dbReference type="HOGENOM" id="CLU_665275_0_0_7"/>
<reference evidence="3 4" key="1">
    <citation type="journal article" date="2010" name="Stand. Genomic Sci.">
        <title>Complete genome sequence of Haliangium ochraceum type strain (SMP-2).</title>
        <authorList>
            <consortium name="US DOE Joint Genome Institute (JGI-PGF)"/>
            <person name="Ivanova N."/>
            <person name="Daum C."/>
            <person name="Lang E."/>
            <person name="Abt B."/>
            <person name="Kopitz M."/>
            <person name="Saunders E."/>
            <person name="Lapidus A."/>
            <person name="Lucas S."/>
            <person name="Glavina Del Rio T."/>
            <person name="Nolan M."/>
            <person name="Tice H."/>
            <person name="Copeland A."/>
            <person name="Cheng J.F."/>
            <person name="Chen F."/>
            <person name="Bruce D."/>
            <person name="Goodwin L."/>
            <person name="Pitluck S."/>
            <person name="Mavromatis K."/>
            <person name="Pati A."/>
            <person name="Mikhailova N."/>
            <person name="Chen A."/>
            <person name="Palaniappan K."/>
            <person name="Land M."/>
            <person name="Hauser L."/>
            <person name="Chang Y.J."/>
            <person name="Jeffries C.D."/>
            <person name="Detter J.C."/>
            <person name="Brettin T."/>
            <person name="Rohde M."/>
            <person name="Goker M."/>
            <person name="Bristow J."/>
            <person name="Markowitz V."/>
            <person name="Eisen J.A."/>
            <person name="Hugenholtz P."/>
            <person name="Kyrpides N.C."/>
            <person name="Klenk H.P."/>
        </authorList>
    </citation>
    <scope>NUCLEOTIDE SEQUENCE [LARGE SCALE GENOMIC DNA]</scope>
    <source>
        <strain evidence="4">DSM 14365 / CIP 107738 / JCM 11303 / AJ 13395 / SMP-2</strain>
    </source>
</reference>
<feature type="chain" id="PRO_5003011032" description="Carbohydrate-binding domain-containing protein" evidence="2">
    <location>
        <begin position="22"/>
        <end position="413"/>
    </location>
</feature>
<dbReference type="KEGG" id="hoh:Hoch_5346"/>
<gene>
    <name evidence="3" type="ordered locus">Hoch_5346</name>
</gene>
<evidence type="ECO:0000313" key="4">
    <source>
        <dbReference type="Proteomes" id="UP000001880"/>
    </source>
</evidence>
<dbReference type="Proteomes" id="UP000001880">
    <property type="component" value="Chromosome"/>
</dbReference>
<evidence type="ECO:0000256" key="2">
    <source>
        <dbReference type="SAM" id="SignalP"/>
    </source>
</evidence>
<keyword evidence="4" id="KW-1185">Reference proteome</keyword>
<evidence type="ECO:0008006" key="5">
    <source>
        <dbReference type="Google" id="ProtNLM"/>
    </source>
</evidence>
<dbReference type="RefSeq" id="WP_012830422.1">
    <property type="nucleotide sequence ID" value="NC_013440.1"/>
</dbReference>
<protein>
    <recommendedName>
        <fullName evidence="5">Carbohydrate-binding domain-containing protein</fullName>
    </recommendedName>
</protein>
<dbReference type="AlphaFoldDB" id="D0LYG4"/>
<evidence type="ECO:0000313" key="3">
    <source>
        <dbReference type="EMBL" id="ACY17830.1"/>
    </source>
</evidence>
<dbReference type="EMBL" id="CP001804">
    <property type="protein sequence ID" value="ACY17830.1"/>
    <property type="molecule type" value="Genomic_DNA"/>
</dbReference>
<evidence type="ECO:0000256" key="1">
    <source>
        <dbReference type="SAM" id="MobiDB-lite"/>
    </source>
</evidence>
<feature type="signal peptide" evidence="2">
    <location>
        <begin position="1"/>
        <end position="21"/>
    </location>
</feature>